<evidence type="ECO:0000256" key="1">
    <source>
        <dbReference type="SAM" id="Phobius"/>
    </source>
</evidence>
<dbReference type="RefSeq" id="WP_102894634.1">
    <property type="nucleotide sequence ID" value="NZ_JAMOHU010000051.1"/>
</dbReference>
<dbReference type="AlphaFoldDB" id="A0A2N8T3U6"/>
<evidence type="ECO:0000313" key="3">
    <source>
        <dbReference type="Proteomes" id="UP000236023"/>
    </source>
</evidence>
<feature type="transmembrane region" description="Helical" evidence="1">
    <location>
        <begin position="12"/>
        <end position="31"/>
    </location>
</feature>
<keyword evidence="1" id="KW-0812">Transmembrane</keyword>
<feature type="transmembrane region" description="Helical" evidence="1">
    <location>
        <begin position="68"/>
        <end position="87"/>
    </location>
</feature>
<gene>
    <name evidence="2" type="ORF">CXK94_12915</name>
</gene>
<keyword evidence="1" id="KW-1133">Transmembrane helix</keyword>
<name>A0A2N8T3U6_STUST</name>
<dbReference type="EMBL" id="POUT01000006">
    <property type="protein sequence ID" value="PNG09424.1"/>
    <property type="molecule type" value="Genomic_DNA"/>
</dbReference>
<proteinExistence type="predicted"/>
<dbReference type="Proteomes" id="UP000236023">
    <property type="component" value="Unassembled WGS sequence"/>
</dbReference>
<comment type="caution">
    <text evidence="2">The sequence shown here is derived from an EMBL/GenBank/DDBJ whole genome shotgun (WGS) entry which is preliminary data.</text>
</comment>
<protein>
    <submittedName>
        <fullName evidence="2">Uncharacterized protein</fullName>
    </submittedName>
</protein>
<organism evidence="2 3">
    <name type="scientific">Stutzerimonas stutzeri</name>
    <name type="common">Pseudomonas stutzeri</name>
    <dbReference type="NCBI Taxonomy" id="316"/>
    <lineage>
        <taxon>Bacteria</taxon>
        <taxon>Pseudomonadati</taxon>
        <taxon>Pseudomonadota</taxon>
        <taxon>Gammaproteobacteria</taxon>
        <taxon>Pseudomonadales</taxon>
        <taxon>Pseudomonadaceae</taxon>
        <taxon>Stutzerimonas</taxon>
    </lineage>
</organism>
<accession>A0A2N8T3U6</accession>
<reference evidence="2 3" key="1">
    <citation type="submission" date="2018-01" db="EMBL/GenBank/DDBJ databases">
        <title>Denitrification phenotypes of diverse strains of Pseudomonas stutzeri.</title>
        <authorList>
            <person name="Milligan D.A."/>
            <person name="Bergaust L."/>
            <person name="Bakken L.R."/>
            <person name="Frostegard A."/>
        </authorList>
    </citation>
    <scope>NUCLEOTIDE SEQUENCE [LARGE SCALE GENOMIC DNA]</scope>
    <source>
        <strain evidence="2 3">24a75</strain>
    </source>
</reference>
<evidence type="ECO:0000313" key="2">
    <source>
        <dbReference type="EMBL" id="PNG09424.1"/>
    </source>
</evidence>
<sequence>MSLQAPLVMSPVFLLDCMALLCALCGSWLLLATRWREQRAATRLLAAGDSAAGAAEVGHAAAIRLNRLFYRAGLAGLALALAFSWGGQLL</sequence>
<keyword evidence="1" id="KW-0472">Membrane</keyword>